<gene>
    <name evidence="8" type="ORF">MOC_4671</name>
</gene>
<keyword evidence="2" id="KW-1003">Cell membrane</keyword>
<keyword evidence="4 6" id="KW-1133">Transmembrane helix</keyword>
<feature type="transmembrane region" description="Helical" evidence="6">
    <location>
        <begin position="130"/>
        <end position="151"/>
    </location>
</feature>
<dbReference type="GO" id="GO:0020037">
    <property type="term" value="F:heme binding"/>
    <property type="evidence" value="ECO:0007669"/>
    <property type="project" value="TreeGrafter"/>
</dbReference>
<feature type="transmembrane region" description="Helical" evidence="6">
    <location>
        <begin position="240"/>
        <end position="265"/>
    </location>
</feature>
<dbReference type="Pfam" id="PF01292">
    <property type="entry name" value="Ni_hydr_CYTB"/>
    <property type="match status" value="1"/>
</dbReference>
<dbReference type="InterPro" id="IPR011577">
    <property type="entry name" value="Cyt_b561_bac/Ni-Hgenase"/>
</dbReference>
<feature type="domain" description="Cytochrome b561 bacterial/Ni-hydrogenase" evidence="7">
    <location>
        <begin position="24"/>
        <end position="274"/>
    </location>
</feature>
<dbReference type="PANTHER" id="PTHR30485">
    <property type="entry name" value="NI/FE-HYDROGENASE 1 B-TYPE CYTOCHROME SUBUNIT"/>
    <property type="match status" value="1"/>
</dbReference>
<dbReference type="PANTHER" id="PTHR30485:SF1">
    <property type="entry name" value="CYTOCHROME YDHU-RELATED"/>
    <property type="match status" value="1"/>
</dbReference>
<dbReference type="AlphaFoldDB" id="A0A089NWY9"/>
<evidence type="ECO:0000256" key="2">
    <source>
        <dbReference type="ARBA" id="ARBA00022475"/>
    </source>
</evidence>
<name>A0A089NWY9_9HYPH</name>
<evidence type="ECO:0000256" key="1">
    <source>
        <dbReference type="ARBA" id="ARBA00004651"/>
    </source>
</evidence>
<dbReference type="InterPro" id="IPR051542">
    <property type="entry name" value="Hydrogenase_cytochrome"/>
</dbReference>
<dbReference type="InterPro" id="IPR016174">
    <property type="entry name" value="Di-haem_cyt_TM"/>
</dbReference>
<dbReference type="GO" id="GO:0009055">
    <property type="term" value="F:electron transfer activity"/>
    <property type="evidence" value="ECO:0007669"/>
    <property type="project" value="InterPro"/>
</dbReference>
<dbReference type="STRING" id="693986.MOC_4671"/>
<feature type="transmembrane region" description="Helical" evidence="6">
    <location>
        <begin position="196"/>
        <end position="220"/>
    </location>
</feature>
<evidence type="ECO:0000256" key="3">
    <source>
        <dbReference type="ARBA" id="ARBA00022692"/>
    </source>
</evidence>
<organism evidence="8 9">
    <name type="scientific">Methylobacterium oryzae CBMB20</name>
    <dbReference type="NCBI Taxonomy" id="693986"/>
    <lineage>
        <taxon>Bacteria</taxon>
        <taxon>Pseudomonadati</taxon>
        <taxon>Pseudomonadota</taxon>
        <taxon>Alphaproteobacteria</taxon>
        <taxon>Hyphomicrobiales</taxon>
        <taxon>Methylobacteriaceae</taxon>
        <taxon>Methylobacterium</taxon>
    </lineage>
</organism>
<sequence length="295" mass="33044">MPRTYLTRSAPDTGEVEHRRWMFRHPAVIRITHWVNALCLLVLLTSGLQIFNAHPALYWGKVSTFDTPLLAMSQTDDAPPKGVTTVLGHTFDTTGYLGSSTGADGEAADRGFPSWLTLPSDQDLTGGRSWHFFFAWAFVLNGTLYLLYGLFSGQLRFRVVPQRDQVRHFAASVREHLTLRFPEGDEAKRYNVIQKLTYAVVLFVLLPVQVLAGLAMSPAMDAAFPFLLTLFDGRQSARTVHFIVGALLVLFVVVHVALVVLSGFWNNMRGMLTGWFVIERRIEPAAGDDVREHRA</sequence>
<feature type="transmembrane region" description="Helical" evidence="6">
    <location>
        <begin position="27"/>
        <end position="51"/>
    </location>
</feature>
<dbReference type="GO" id="GO:0022904">
    <property type="term" value="P:respiratory electron transport chain"/>
    <property type="evidence" value="ECO:0007669"/>
    <property type="project" value="InterPro"/>
</dbReference>
<keyword evidence="9" id="KW-1185">Reference proteome</keyword>
<dbReference type="GO" id="GO:0005886">
    <property type="term" value="C:plasma membrane"/>
    <property type="evidence" value="ECO:0007669"/>
    <property type="project" value="UniProtKB-SubCell"/>
</dbReference>
<keyword evidence="5 6" id="KW-0472">Membrane</keyword>
<evidence type="ECO:0000256" key="5">
    <source>
        <dbReference type="ARBA" id="ARBA00023136"/>
    </source>
</evidence>
<dbReference type="EMBL" id="CP003811">
    <property type="protein sequence ID" value="AIQ92426.1"/>
    <property type="molecule type" value="Genomic_DNA"/>
</dbReference>
<evidence type="ECO:0000256" key="6">
    <source>
        <dbReference type="SAM" id="Phobius"/>
    </source>
</evidence>
<dbReference type="SUPFAM" id="SSF81342">
    <property type="entry name" value="Transmembrane di-heme cytochromes"/>
    <property type="match status" value="1"/>
</dbReference>
<comment type="subcellular location">
    <subcellularLocation>
        <location evidence="1">Cell membrane</location>
        <topology evidence="1">Multi-pass membrane protein</topology>
    </subcellularLocation>
</comment>
<dbReference type="KEGG" id="mor:MOC_4671"/>
<reference evidence="8 9" key="1">
    <citation type="journal article" date="2014" name="PLoS ONE">
        <title>Genome Information of Methylobacterium oryzae, a Plant-Probiotic Methylotroph in the Phyllosphere.</title>
        <authorList>
            <person name="Kwak M.J."/>
            <person name="Jeong H."/>
            <person name="Madhaiyan M."/>
            <person name="Lee Y."/>
            <person name="Sa T.M."/>
            <person name="Oh T.K."/>
            <person name="Kim J.F."/>
        </authorList>
    </citation>
    <scope>NUCLEOTIDE SEQUENCE [LARGE SCALE GENOMIC DNA]</scope>
    <source>
        <strain evidence="8 9">CBMB20</strain>
    </source>
</reference>
<dbReference type="eggNOG" id="COG4117">
    <property type="taxonomic scope" value="Bacteria"/>
</dbReference>
<dbReference type="Proteomes" id="UP000029492">
    <property type="component" value="Chromosome"/>
</dbReference>
<dbReference type="Gene3D" id="1.20.950.20">
    <property type="entry name" value="Transmembrane di-heme cytochromes, Chain C"/>
    <property type="match status" value="1"/>
</dbReference>
<evidence type="ECO:0000259" key="7">
    <source>
        <dbReference type="Pfam" id="PF01292"/>
    </source>
</evidence>
<evidence type="ECO:0000313" key="9">
    <source>
        <dbReference type="Proteomes" id="UP000029492"/>
    </source>
</evidence>
<dbReference type="HOGENOM" id="CLU_075520_1_1_5"/>
<keyword evidence="3 6" id="KW-0812">Transmembrane</keyword>
<proteinExistence type="predicted"/>
<evidence type="ECO:0000256" key="4">
    <source>
        <dbReference type="ARBA" id="ARBA00022989"/>
    </source>
</evidence>
<evidence type="ECO:0000313" key="8">
    <source>
        <dbReference type="EMBL" id="AIQ92426.1"/>
    </source>
</evidence>
<protein>
    <submittedName>
        <fullName evidence="8">Transmembrane b-type cytochrome protein</fullName>
    </submittedName>
</protein>
<accession>A0A089NWY9</accession>